<evidence type="ECO:0000313" key="8">
    <source>
        <dbReference type="Proteomes" id="UP000289738"/>
    </source>
</evidence>
<evidence type="ECO:0000256" key="1">
    <source>
        <dbReference type="ARBA" id="ARBA00022723"/>
    </source>
</evidence>
<dbReference type="AlphaFoldDB" id="A0A445DG28"/>
<dbReference type="EMBL" id="SDMP01000004">
    <property type="protein sequence ID" value="RYR62129.1"/>
    <property type="molecule type" value="Genomic_DNA"/>
</dbReference>
<organism evidence="7 8">
    <name type="scientific">Arachis hypogaea</name>
    <name type="common">Peanut</name>
    <dbReference type="NCBI Taxonomy" id="3818"/>
    <lineage>
        <taxon>Eukaryota</taxon>
        <taxon>Viridiplantae</taxon>
        <taxon>Streptophyta</taxon>
        <taxon>Embryophyta</taxon>
        <taxon>Tracheophyta</taxon>
        <taxon>Spermatophyta</taxon>
        <taxon>Magnoliopsida</taxon>
        <taxon>eudicotyledons</taxon>
        <taxon>Gunneridae</taxon>
        <taxon>Pentapetalae</taxon>
        <taxon>rosids</taxon>
        <taxon>fabids</taxon>
        <taxon>Fabales</taxon>
        <taxon>Fabaceae</taxon>
        <taxon>Papilionoideae</taxon>
        <taxon>50 kb inversion clade</taxon>
        <taxon>dalbergioids sensu lato</taxon>
        <taxon>Dalbergieae</taxon>
        <taxon>Pterocarpus clade</taxon>
        <taxon>Arachis</taxon>
    </lineage>
</organism>
<gene>
    <name evidence="7" type="ORF">Ahy_A04g019492</name>
</gene>
<dbReference type="InterPro" id="IPR010666">
    <property type="entry name" value="Znf_GRF"/>
</dbReference>
<dbReference type="PANTHER" id="PTHR33248">
    <property type="entry name" value="ZINC ION-BINDING PROTEIN"/>
    <property type="match status" value="1"/>
</dbReference>
<proteinExistence type="predicted"/>
<sequence>MLRSSSQSSGSSCRAYSHSGWVKNAHGDGGGKVPHWCGCGLRPILRWSGMDSNPERPFYGCSNYNTTGKRWCGFFKWADVEEEEAIVGRNESSVSEDHWKISMGWKISAVEAKIRILKMWNIMLSVFVIIFGIVIVACGLGVIKYM</sequence>
<accession>A0A445DG28</accession>
<feature type="domain" description="GRF-type" evidence="6">
    <location>
        <begin position="37"/>
        <end position="81"/>
    </location>
</feature>
<feature type="transmembrane region" description="Helical" evidence="5">
    <location>
        <begin position="122"/>
        <end position="143"/>
    </location>
</feature>
<reference evidence="7 8" key="1">
    <citation type="submission" date="2019-01" db="EMBL/GenBank/DDBJ databases">
        <title>Sequencing of cultivated peanut Arachis hypogaea provides insights into genome evolution and oil improvement.</title>
        <authorList>
            <person name="Chen X."/>
        </authorList>
    </citation>
    <scope>NUCLEOTIDE SEQUENCE [LARGE SCALE GENOMIC DNA]</scope>
    <source>
        <strain evidence="8">cv. Fuhuasheng</strain>
        <tissue evidence="7">Leaves</tissue>
    </source>
</reference>
<evidence type="ECO:0000256" key="5">
    <source>
        <dbReference type="SAM" id="Phobius"/>
    </source>
</evidence>
<keyword evidence="5" id="KW-0472">Membrane</keyword>
<keyword evidence="8" id="KW-1185">Reference proteome</keyword>
<evidence type="ECO:0000256" key="4">
    <source>
        <dbReference type="PROSITE-ProRule" id="PRU01343"/>
    </source>
</evidence>
<comment type="caution">
    <text evidence="7">The sequence shown here is derived from an EMBL/GenBank/DDBJ whole genome shotgun (WGS) entry which is preliminary data.</text>
</comment>
<dbReference type="PROSITE" id="PS51999">
    <property type="entry name" value="ZF_GRF"/>
    <property type="match status" value="1"/>
</dbReference>
<evidence type="ECO:0000256" key="2">
    <source>
        <dbReference type="ARBA" id="ARBA00022771"/>
    </source>
</evidence>
<evidence type="ECO:0000313" key="7">
    <source>
        <dbReference type="EMBL" id="RYR62129.1"/>
    </source>
</evidence>
<dbReference type="Proteomes" id="UP000289738">
    <property type="component" value="Chromosome A04"/>
</dbReference>
<dbReference type="GO" id="GO:0008270">
    <property type="term" value="F:zinc ion binding"/>
    <property type="evidence" value="ECO:0007669"/>
    <property type="project" value="UniProtKB-KW"/>
</dbReference>
<keyword evidence="2 4" id="KW-0863">Zinc-finger</keyword>
<protein>
    <recommendedName>
        <fullName evidence="6">GRF-type domain-containing protein</fullName>
    </recommendedName>
</protein>
<keyword evidence="5" id="KW-1133">Transmembrane helix</keyword>
<keyword evidence="5" id="KW-0812">Transmembrane</keyword>
<keyword evidence="1" id="KW-0479">Metal-binding</keyword>
<name>A0A445DG28_ARAHY</name>
<keyword evidence="3" id="KW-0862">Zinc</keyword>
<evidence type="ECO:0000259" key="6">
    <source>
        <dbReference type="PROSITE" id="PS51999"/>
    </source>
</evidence>
<dbReference type="Pfam" id="PF06839">
    <property type="entry name" value="Zn_ribbon_GRF"/>
    <property type="match status" value="1"/>
</dbReference>
<evidence type="ECO:0000256" key="3">
    <source>
        <dbReference type="ARBA" id="ARBA00022833"/>
    </source>
</evidence>